<evidence type="ECO:0000313" key="3">
    <source>
        <dbReference type="Proteomes" id="UP001530377"/>
    </source>
</evidence>
<feature type="region of interest" description="Disordered" evidence="1">
    <location>
        <begin position="75"/>
        <end position="105"/>
    </location>
</feature>
<feature type="compositionally biased region" description="Acidic residues" evidence="1">
    <location>
        <begin position="78"/>
        <end position="88"/>
    </location>
</feature>
<name>A0ABD3R9H7_9STRA</name>
<keyword evidence="3" id="KW-1185">Reference proteome</keyword>
<dbReference type="EMBL" id="JALLPB020000565">
    <property type="protein sequence ID" value="KAL3807951.1"/>
    <property type="molecule type" value="Genomic_DNA"/>
</dbReference>
<evidence type="ECO:0000313" key="2">
    <source>
        <dbReference type="EMBL" id="KAL3807951.1"/>
    </source>
</evidence>
<reference evidence="2 3" key="1">
    <citation type="submission" date="2024-10" db="EMBL/GenBank/DDBJ databases">
        <title>Updated reference genomes for cyclostephanoid diatoms.</title>
        <authorList>
            <person name="Roberts W.R."/>
            <person name="Alverson A.J."/>
        </authorList>
    </citation>
    <scope>NUCLEOTIDE SEQUENCE [LARGE SCALE GENOMIC DNA]</scope>
    <source>
        <strain evidence="2 3">AJA228-03</strain>
    </source>
</reference>
<gene>
    <name evidence="2" type="ORF">ACHAXA_006171</name>
</gene>
<dbReference type="AlphaFoldDB" id="A0ABD3R9H7"/>
<evidence type="ECO:0000256" key="1">
    <source>
        <dbReference type="SAM" id="MobiDB-lite"/>
    </source>
</evidence>
<sequence>MITTTTSSDTTAMICHDKVHRRIERTIEVYENERLWIGGGFSKAGLMPTDRGPYSTRDGSLKWRTLRDAGMALLGTVGDDDEDEDEDGGGGGTDDVGGGKEKEEVTGVARRIRGRGWSFREGEDDRRRYRDEAAANDDDDRGGFVALVGALADGPTDAYGWRYHHDFSTRSLSSPHSRRGMLDFVRHRKLARIAYFRPDHFLSREVYSKCDFCDSKIVDELSSAMLDALALATIFKHGTKNPASDAWVLPLKFRLIDYLSIGHNHVDDENDRDPSARERDKG</sequence>
<comment type="caution">
    <text evidence="2">The sequence shown here is derived from an EMBL/GenBank/DDBJ whole genome shotgun (WGS) entry which is preliminary data.</text>
</comment>
<proteinExistence type="predicted"/>
<accession>A0ABD3R9H7</accession>
<dbReference type="Proteomes" id="UP001530377">
    <property type="component" value="Unassembled WGS sequence"/>
</dbReference>
<organism evidence="2 3">
    <name type="scientific">Cyclostephanos tholiformis</name>
    <dbReference type="NCBI Taxonomy" id="382380"/>
    <lineage>
        <taxon>Eukaryota</taxon>
        <taxon>Sar</taxon>
        <taxon>Stramenopiles</taxon>
        <taxon>Ochrophyta</taxon>
        <taxon>Bacillariophyta</taxon>
        <taxon>Coscinodiscophyceae</taxon>
        <taxon>Thalassiosirophycidae</taxon>
        <taxon>Stephanodiscales</taxon>
        <taxon>Stephanodiscaceae</taxon>
        <taxon>Cyclostephanos</taxon>
    </lineage>
</organism>
<protein>
    <submittedName>
        <fullName evidence="2">Uncharacterized protein</fullName>
    </submittedName>
</protein>